<feature type="region of interest" description="Disordered" evidence="1">
    <location>
        <begin position="1"/>
        <end position="50"/>
    </location>
</feature>
<accession>A0AAN5DCY7</accession>
<dbReference type="AlphaFoldDB" id="A0AAN5DCY7"/>
<protein>
    <submittedName>
        <fullName evidence="2">Uncharacterized protein</fullName>
    </submittedName>
</protein>
<evidence type="ECO:0000256" key="1">
    <source>
        <dbReference type="SAM" id="MobiDB-lite"/>
    </source>
</evidence>
<keyword evidence="3" id="KW-1185">Reference proteome</keyword>
<reference evidence="3" key="1">
    <citation type="submission" date="2022-10" db="EMBL/GenBank/DDBJ databases">
        <title>Genome assembly of Pristionchus species.</title>
        <authorList>
            <person name="Yoshida K."/>
            <person name="Sommer R.J."/>
        </authorList>
    </citation>
    <scope>NUCLEOTIDE SEQUENCE [LARGE SCALE GENOMIC DNA]</scope>
    <source>
        <strain evidence="3">RS5460</strain>
    </source>
</reference>
<feature type="non-terminal residue" evidence="2">
    <location>
        <position position="72"/>
    </location>
</feature>
<dbReference type="EMBL" id="BTRK01000006">
    <property type="protein sequence ID" value="GMR60878.1"/>
    <property type="molecule type" value="Genomic_DNA"/>
</dbReference>
<evidence type="ECO:0000313" key="3">
    <source>
        <dbReference type="Proteomes" id="UP001328107"/>
    </source>
</evidence>
<feature type="non-terminal residue" evidence="2">
    <location>
        <position position="1"/>
    </location>
</feature>
<gene>
    <name evidence="2" type="ORF">PMAYCL1PPCAC_31073</name>
</gene>
<evidence type="ECO:0000313" key="2">
    <source>
        <dbReference type="EMBL" id="GMR60878.1"/>
    </source>
</evidence>
<name>A0AAN5DCY7_9BILA</name>
<feature type="compositionally biased region" description="Basic residues" evidence="1">
    <location>
        <begin position="1"/>
        <end position="10"/>
    </location>
</feature>
<dbReference type="Proteomes" id="UP001328107">
    <property type="component" value="Unassembled WGS sequence"/>
</dbReference>
<sequence>HWMRNIRRRGSSSSSQRRSTGPLHQLGMSAGRMIHANRRRREGPRFDDTRRGCEHEGLLELLPVSLGSQVCG</sequence>
<organism evidence="2 3">
    <name type="scientific">Pristionchus mayeri</name>
    <dbReference type="NCBI Taxonomy" id="1317129"/>
    <lineage>
        <taxon>Eukaryota</taxon>
        <taxon>Metazoa</taxon>
        <taxon>Ecdysozoa</taxon>
        <taxon>Nematoda</taxon>
        <taxon>Chromadorea</taxon>
        <taxon>Rhabditida</taxon>
        <taxon>Rhabditina</taxon>
        <taxon>Diplogasteromorpha</taxon>
        <taxon>Diplogasteroidea</taxon>
        <taxon>Neodiplogasteridae</taxon>
        <taxon>Pristionchus</taxon>
    </lineage>
</organism>
<proteinExistence type="predicted"/>
<comment type="caution">
    <text evidence="2">The sequence shown here is derived from an EMBL/GenBank/DDBJ whole genome shotgun (WGS) entry which is preliminary data.</text>
</comment>